<dbReference type="PROSITE" id="PS51257">
    <property type="entry name" value="PROKAR_LIPOPROTEIN"/>
    <property type="match status" value="1"/>
</dbReference>
<evidence type="ECO:0000256" key="1">
    <source>
        <dbReference type="ARBA" id="ARBA00022729"/>
    </source>
</evidence>
<evidence type="ECO:0000313" key="5">
    <source>
        <dbReference type="Proteomes" id="UP000002608"/>
    </source>
</evidence>
<organism evidence="4 5">
    <name type="scientific">Shewanella pealeana (strain ATCC 700345 / ANG-SQ1)</name>
    <dbReference type="NCBI Taxonomy" id="398579"/>
    <lineage>
        <taxon>Bacteria</taxon>
        <taxon>Pseudomonadati</taxon>
        <taxon>Pseudomonadota</taxon>
        <taxon>Gammaproteobacteria</taxon>
        <taxon>Alteromonadales</taxon>
        <taxon>Shewanellaceae</taxon>
        <taxon>Shewanella</taxon>
    </lineage>
</organism>
<dbReference type="OrthoDB" id="5869242at2"/>
<dbReference type="AlphaFoldDB" id="A8H641"/>
<dbReference type="InterPro" id="IPR031917">
    <property type="entry name" value="Pilus_assem_C"/>
</dbReference>
<dbReference type="RefSeq" id="WP_012155934.1">
    <property type="nucleotide sequence ID" value="NC_009901.1"/>
</dbReference>
<keyword evidence="5" id="KW-1185">Reference proteome</keyword>
<sequence length="977" mass="108096">MRYNKLALSILFGLSCTLNPQLSLPSYASVKTEGIAIPDEFAELYSGSTEQFSFQLASSNDQLVIKLNSTPTSASLNRASKAKVEQYLTAHNVKPQAASDIVAAMQHISTSSLCQGKVSECSLMPERYAFTYDFEHKKLSLFINADLIDNRNTSRRFHDATNEQYGVINSVNLNYHYFSDGGSSVIGRDETLIGLKYGSIKSSLYADSAANKFDAEQLSYDYEAQNRRVQFGHFKYGYEQNTTAFMDLSGSYSQDIVNYSSSQNLIEGGKQNNRRLFYILPNKGRIEVYRDSHLIYSKNVDSGQQSIAFRDLPYGSYTATVVVIAAGREILKERQQIVNNSAFSLNKGEYDYSFSAGRFNDRYEDSYEGVVEQNRQRQLIKLQAKLGYRVNSDSLQADAVNLSAQAIALDAYLEALPEQSKLQLDSNNFVEGKFSYQLTDSTMVGARLLSNSDSTLSELGIKTSFNDASTAQFKYASFSNGSQFMAADVSFYSIGVGYEKFDSADSDFGLDNFMLSNTGYQRLNVNLSSDLWGGQGYLLYVNNKLDATNSPALFVDQSDYWSVSAGFSHSFIADSVINFSATFQGGDSFGVEDDWYAGVLWSVPLSAGWSASSSVSVSRQGLDEFRNSVANDRQVTRNLSMNNELGISYNGTDVDRNMSSDLSSNISYDNSYVASDTYAYISSDGTHSVSSSFNSTQVLSAKGEAYFTSEQSDSYIIVDAQNQGGDDAHRGLLSIYDDNTLSYSENIDREETIIAVDKYKAFNARLDTDSSNYISDQTRDISGYSLPGTVMALDIDLVKVKTFISSFDDVNHRVIANVQCTGEGCIDVEQVEEGVFKISVIAGSDYQLVSDNQTCVTPSLDRDSTYIVNTGNNYCLPGLDNDETLMLAQDNALQPIKIDGEQYYFIGMFTNEEERLNTGLKLQQAGLSVITRSVGSRQYVYVVNGSSLSAMQVSLLNELSLYAKSLIKDDSFANNWN</sequence>
<protein>
    <recommendedName>
        <fullName evidence="6">Pilus assembly protein PapC</fullName>
    </recommendedName>
</protein>
<evidence type="ECO:0000259" key="3">
    <source>
        <dbReference type="Pfam" id="PF16967"/>
    </source>
</evidence>
<feature type="domain" description="Pilus assembly protein E-set like" evidence="3">
    <location>
        <begin position="272"/>
        <end position="340"/>
    </location>
</feature>
<dbReference type="InterPro" id="IPR032636">
    <property type="entry name" value="Pilus_assem_E-set-like_dom"/>
</dbReference>
<dbReference type="eggNOG" id="COG3188">
    <property type="taxonomic scope" value="Bacteria"/>
</dbReference>
<keyword evidence="1" id="KW-0732">Signal</keyword>
<dbReference type="KEGG" id="spl:Spea_2708"/>
<dbReference type="STRING" id="398579.Spea_2708"/>
<feature type="domain" description="Pilus assembly protein C-terminal" evidence="2">
    <location>
        <begin position="787"/>
        <end position="875"/>
    </location>
</feature>
<dbReference type="Pfam" id="PF15976">
    <property type="entry name" value="CooC_C"/>
    <property type="match status" value="1"/>
</dbReference>
<gene>
    <name evidence="4" type="ordered locus">Spea_2708</name>
</gene>
<evidence type="ECO:0000259" key="2">
    <source>
        <dbReference type="Pfam" id="PF15976"/>
    </source>
</evidence>
<dbReference type="HOGENOM" id="CLU_014326_0_0_6"/>
<name>A8H641_SHEPA</name>
<proteinExistence type="predicted"/>
<evidence type="ECO:0008006" key="6">
    <source>
        <dbReference type="Google" id="ProtNLM"/>
    </source>
</evidence>
<evidence type="ECO:0000313" key="4">
    <source>
        <dbReference type="EMBL" id="ABV88028.1"/>
    </source>
</evidence>
<dbReference type="EMBL" id="CP000851">
    <property type="protein sequence ID" value="ABV88028.1"/>
    <property type="molecule type" value="Genomic_DNA"/>
</dbReference>
<accession>A8H641</accession>
<dbReference type="Pfam" id="PF16967">
    <property type="entry name" value="TcfC"/>
    <property type="match status" value="1"/>
</dbReference>
<dbReference type="Proteomes" id="UP000002608">
    <property type="component" value="Chromosome"/>
</dbReference>
<reference evidence="4 5" key="1">
    <citation type="submission" date="2007-10" db="EMBL/GenBank/DDBJ databases">
        <title>Complete sequence of Shewanella pealeana ATCC 700345.</title>
        <authorList>
            <consortium name="US DOE Joint Genome Institute"/>
            <person name="Copeland A."/>
            <person name="Lucas S."/>
            <person name="Lapidus A."/>
            <person name="Barry K."/>
            <person name="Glavina del Rio T."/>
            <person name="Dalin E."/>
            <person name="Tice H."/>
            <person name="Pitluck S."/>
            <person name="Chertkov O."/>
            <person name="Brettin T."/>
            <person name="Bruce D."/>
            <person name="Detter J.C."/>
            <person name="Han C."/>
            <person name="Schmutz J."/>
            <person name="Larimer F."/>
            <person name="Land M."/>
            <person name="Hauser L."/>
            <person name="Kyrpides N."/>
            <person name="Kim E."/>
            <person name="Zhao J.-S.Z."/>
            <person name="Manno D."/>
            <person name="Hawari J."/>
            <person name="Richardson P."/>
        </authorList>
    </citation>
    <scope>NUCLEOTIDE SEQUENCE [LARGE SCALE GENOMIC DNA]</scope>
    <source>
        <strain evidence="5">ATCC 700345 / ANG-SQ1</strain>
    </source>
</reference>